<dbReference type="InterPro" id="IPR032675">
    <property type="entry name" value="LRR_dom_sf"/>
</dbReference>
<protein>
    <recommendedName>
        <fullName evidence="2">Disease resistance protein At4g27190-like leucine-rich repeats domain-containing protein</fullName>
    </recommendedName>
</protein>
<evidence type="ECO:0000259" key="2">
    <source>
        <dbReference type="Pfam" id="PF23247"/>
    </source>
</evidence>
<proteinExistence type="predicted"/>
<comment type="caution">
    <text evidence="3">The sequence shown here is derived from an EMBL/GenBank/DDBJ whole genome shotgun (WGS) entry which is preliminary data.</text>
</comment>
<dbReference type="PANTHER" id="PTHR33463">
    <property type="entry name" value="NB-ARC DOMAIN-CONTAINING PROTEIN-RELATED"/>
    <property type="match status" value="1"/>
</dbReference>
<dbReference type="AlphaFoldDB" id="A0A8K0E1E3"/>
<feature type="domain" description="Disease resistance protein At4g27190-like leucine-rich repeats" evidence="2">
    <location>
        <begin position="124"/>
        <end position="228"/>
    </location>
</feature>
<dbReference type="Proteomes" id="UP000796880">
    <property type="component" value="Unassembled WGS sequence"/>
</dbReference>
<keyword evidence="4" id="KW-1185">Reference proteome</keyword>
<reference evidence="3" key="1">
    <citation type="submission" date="2020-03" db="EMBL/GenBank/DDBJ databases">
        <title>A high-quality chromosome-level genome assembly of a woody plant with both climbing and erect habits, Rhamnella rubrinervis.</title>
        <authorList>
            <person name="Lu Z."/>
            <person name="Yang Y."/>
            <person name="Zhu X."/>
            <person name="Sun Y."/>
        </authorList>
    </citation>
    <scope>NUCLEOTIDE SEQUENCE</scope>
    <source>
        <strain evidence="3">BYM</strain>
        <tissue evidence="3">Leaf</tissue>
    </source>
</reference>
<dbReference type="SUPFAM" id="SSF52047">
    <property type="entry name" value="RNI-like"/>
    <property type="match status" value="1"/>
</dbReference>
<name>A0A8K0E1E3_9ROSA</name>
<evidence type="ECO:0000313" key="4">
    <source>
        <dbReference type="Proteomes" id="UP000796880"/>
    </source>
</evidence>
<dbReference type="PANTHER" id="PTHR33463:SF145">
    <property type="entry name" value="NB-ARC DOMAIN-CONTAINING PROTEIN"/>
    <property type="match status" value="1"/>
</dbReference>
<accession>A0A8K0E1E3</accession>
<keyword evidence="1" id="KW-0611">Plant defense</keyword>
<sequence length="397" mass="44952">MYDSDAELVPFKCINWLPSLQSLHVEACEKLRVVFDFDRQVVGLLPEKEKTNTTQLVAAQLIGQEEDHLHGNEHQYQCLRCLPVPTPIRKHKPDQGNINTVRRSSHPDPQVEVRSAVARDDGVVLHHLETILVRKCKSLGVIFDFGGGEGPFPPVLNNFIKLILDELPGLMHIWNITKKGVHQLAITNGFQNLRVIEVCGCERLRCIFSPSIAKLLVMLESIYVGDCESVQAVIDAAKEGEEEEKQEENAIAFPHLRSIELWRLGNLSCFCDQPNYSFGFPSLQSISIANCPKLETFVRAATMSAKDSPMLKHVRVDYEEIFDHKGPGDLNTTIHQNFQLKQENLWQQEEQSSENSTPGRIVWSSRMITVKIGCKYIAWGLRNVVEAYLPVECEWLG</sequence>
<organism evidence="3 4">
    <name type="scientific">Rhamnella rubrinervis</name>
    <dbReference type="NCBI Taxonomy" id="2594499"/>
    <lineage>
        <taxon>Eukaryota</taxon>
        <taxon>Viridiplantae</taxon>
        <taxon>Streptophyta</taxon>
        <taxon>Embryophyta</taxon>
        <taxon>Tracheophyta</taxon>
        <taxon>Spermatophyta</taxon>
        <taxon>Magnoliopsida</taxon>
        <taxon>eudicotyledons</taxon>
        <taxon>Gunneridae</taxon>
        <taxon>Pentapetalae</taxon>
        <taxon>rosids</taxon>
        <taxon>fabids</taxon>
        <taxon>Rosales</taxon>
        <taxon>Rhamnaceae</taxon>
        <taxon>rhamnoid group</taxon>
        <taxon>Rhamneae</taxon>
        <taxon>Rhamnella</taxon>
    </lineage>
</organism>
<evidence type="ECO:0000313" key="3">
    <source>
        <dbReference type="EMBL" id="KAF3438228.1"/>
    </source>
</evidence>
<gene>
    <name evidence="3" type="ORF">FNV43_RR20989</name>
</gene>
<dbReference type="InterPro" id="IPR057135">
    <property type="entry name" value="At4g27190-like_LRR"/>
</dbReference>
<dbReference type="Pfam" id="PF23247">
    <property type="entry name" value="LRR_RPS2"/>
    <property type="match status" value="1"/>
</dbReference>
<dbReference type="Gene3D" id="3.80.10.10">
    <property type="entry name" value="Ribonuclease Inhibitor"/>
    <property type="match status" value="1"/>
</dbReference>
<dbReference type="EMBL" id="VOIH02000009">
    <property type="protein sequence ID" value="KAF3438228.1"/>
    <property type="molecule type" value="Genomic_DNA"/>
</dbReference>
<dbReference type="InterPro" id="IPR050905">
    <property type="entry name" value="Plant_NBS-LRR"/>
</dbReference>
<evidence type="ECO:0000256" key="1">
    <source>
        <dbReference type="ARBA" id="ARBA00022821"/>
    </source>
</evidence>
<dbReference type="OrthoDB" id="1145980at2759"/>